<keyword evidence="1" id="KW-0547">Nucleotide-binding</keyword>
<dbReference type="PROSITE" id="PS51715">
    <property type="entry name" value="G_GB1_RHD3"/>
    <property type="match status" value="1"/>
</dbReference>
<evidence type="ECO:0000313" key="8">
    <source>
        <dbReference type="EMBL" id="KAF4665054.1"/>
    </source>
</evidence>
<keyword evidence="3" id="KW-0342">GTP-binding</keyword>
<dbReference type="Proteomes" id="UP000591131">
    <property type="component" value="Unassembled WGS sequence"/>
</dbReference>
<name>A0A7J6M0N1_PERCH</name>
<feature type="compositionally biased region" description="Basic and acidic residues" evidence="5">
    <location>
        <begin position="435"/>
        <end position="472"/>
    </location>
</feature>
<feature type="transmembrane region" description="Helical" evidence="6">
    <location>
        <begin position="12"/>
        <end position="29"/>
    </location>
</feature>
<organism evidence="8 9">
    <name type="scientific">Perkinsus chesapeaki</name>
    <name type="common">Clam parasite</name>
    <name type="synonym">Perkinsus andrewsi</name>
    <dbReference type="NCBI Taxonomy" id="330153"/>
    <lineage>
        <taxon>Eukaryota</taxon>
        <taxon>Sar</taxon>
        <taxon>Alveolata</taxon>
        <taxon>Perkinsozoa</taxon>
        <taxon>Perkinsea</taxon>
        <taxon>Perkinsida</taxon>
        <taxon>Perkinsidae</taxon>
        <taxon>Perkinsus</taxon>
    </lineage>
</organism>
<dbReference type="InterPro" id="IPR036543">
    <property type="entry name" value="Guanylate-bd_C_sf"/>
</dbReference>
<evidence type="ECO:0000256" key="6">
    <source>
        <dbReference type="SAM" id="Phobius"/>
    </source>
</evidence>
<dbReference type="InterPro" id="IPR003191">
    <property type="entry name" value="Guanylate-bd/ATL_C"/>
</dbReference>
<feature type="domain" description="GB1/RHD3-type G" evidence="7">
    <location>
        <begin position="1"/>
        <end position="233"/>
    </location>
</feature>
<keyword evidence="6" id="KW-1133">Transmembrane helix</keyword>
<accession>A0A7J6M0N1</accession>
<dbReference type="GO" id="GO:0005525">
    <property type="term" value="F:GTP binding"/>
    <property type="evidence" value="ECO:0007669"/>
    <property type="project" value="UniProtKB-KW"/>
</dbReference>
<dbReference type="Pfam" id="PF02841">
    <property type="entry name" value="GBP_C"/>
    <property type="match status" value="1"/>
</dbReference>
<reference evidence="8 9" key="1">
    <citation type="submission" date="2020-04" db="EMBL/GenBank/DDBJ databases">
        <title>Perkinsus chesapeaki whole genome sequence.</title>
        <authorList>
            <person name="Bogema D.R."/>
        </authorList>
    </citation>
    <scope>NUCLEOTIDE SEQUENCE [LARGE SCALE GENOMIC DNA]</scope>
    <source>
        <strain evidence="8">ATCC PRA-425</strain>
    </source>
</reference>
<dbReference type="InterPro" id="IPR027417">
    <property type="entry name" value="P-loop_NTPase"/>
</dbReference>
<evidence type="ECO:0000313" key="9">
    <source>
        <dbReference type="Proteomes" id="UP000591131"/>
    </source>
</evidence>
<gene>
    <name evidence="8" type="ORF">FOL47_004805</name>
</gene>
<evidence type="ECO:0000256" key="4">
    <source>
        <dbReference type="PROSITE-ProRule" id="PRU01052"/>
    </source>
</evidence>
<evidence type="ECO:0000256" key="3">
    <source>
        <dbReference type="ARBA" id="ARBA00023134"/>
    </source>
</evidence>
<dbReference type="Gene3D" id="1.20.1000.10">
    <property type="entry name" value="Guanylate-binding protein, C-terminal domain"/>
    <property type="match status" value="1"/>
</dbReference>
<dbReference type="PANTHER" id="PTHR10751">
    <property type="entry name" value="GUANYLATE BINDING PROTEIN"/>
    <property type="match status" value="1"/>
</dbReference>
<keyword evidence="6" id="KW-0812">Transmembrane</keyword>
<dbReference type="InterPro" id="IPR030386">
    <property type="entry name" value="G_GB1_RHD3_dom"/>
</dbReference>
<sequence length="533" mass="61267">MVVCGLYRTHLILLALLFELGTSGIWMLVSSINNGGPIYVLLDCEGSGNVEHDREHDSTLFALATLLSGYFIYNSKGVIDEGAIQTLSVVTSLAQHIQQAQGDDDSSVQRSSITAPHFLWVLRDFVLSLEDQNSRPISAQEYLEIALSDKSSVAAYRSQESRDCREKLCKLFTHRDCIALVTPVVDEDQLQTLDTVPYNQLRQEFRDQVELLKRKVYRDCEPKRINGVPVTGVTFAKLLDQYASLGRYQKLALSGKRYRHRKERGRMMDDKVNSKLPISEVDLSADLKELRHEIYGKFKRCALGEKKVVMQYREQLKDIMDGVDKQVKSSNDKLANKECLRVLKALWRPIVDRLDAYDDDNNAYSIDDGITEFTRDLSHLREAYQKEARGPSTVVMDVYTKWMTPKQEQGLLKLTLRQQEAAAQRAVMAERERAIEEEKRRAEKELEERRAREKEEREKYREERTEKMRNDVKQLVVDIEGIDTPSSVEGTDDDGSQAMGDTGRMQVELIEVMEELYTDPHEQQQHQHDRPLA</sequence>
<comment type="caution">
    <text evidence="8">The sequence shown here is derived from an EMBL/GenBank/DDBJ whole genome shotgun (WGS) entry which is preliminary data.</text>
</comment>
<dbReference type="GO" id="GO:0003924">
    <property type="term" value="F:GTPase activity"/>
    <property type="evidence" value="ECO:0007669"/>
    <property type="project" value="InterPro"/>
</dbReference>
<keyword evidence="6" id="KW-0472">Membrane</keyword>
<dbReference type="SUPFAM" id="SSF48340">
    <property type="entry name" value="Interferon-induced guanylate-binding protein 1 (GBP1), C-terminal domain"/>
    <property type="match status" value="1"/>
</dbReference>
<feature type="region of interest" description="Disordered" evidence="5">
    <location>
        <begin position="435"/>
        <end position="503"/>
    </location>
</feature>
<dbReference type="InterPro" id="IPR015894">
    <property type="entry name" value="Guanylate-bd_N"/>
</dbReference>
<evidence type="ECO:0000256" key="2">
    <source>
        <dbReference type="ARBA" id="ARBA00022801"/>
    </source>
</evidence>
<dbReference type="EMBL" id="JAAPAO010000272">
    <property type="protein sequence ID" value="KAF4665054.1"/>
    <property type="molecule type" value="Genomic_DNA"/>
</dbReference>
<keyword evidence="2" id="KW-0378">Hydrolase</keyword>
<protein>
    <recommendedName>
        <fullName evidence="7">GB1/RHD3-type G domain-containing protein</fullName>
    </recommendedName>
</protein>
<dbReference type="AlphaFoldDB" id="A0A7J6M0N1"/>
<evidence type="ECO:0000256" key="5">
    <source>
        <dbReference type="SAM" id="MobiDB-lite"/>
    </source>
</evidence>
<dbReference type="Pfam" id="PF02263">
    <property type="entry name" value="GBP"/>
    <property type="match status" value="1"/>
</dbReference>
<comment type="similarity">
    <text evidence="4">Belongs to the TRAFAC class dynamin-like GTPase superfamily. GB1/RHD3 GTPase family.</text>
</comment>
<evidence type="ECO:0000259" key="7">
    <source>
        <dbReference type="PROSITE" id="PS51715"/>
    </source>
</evidence>
<dbReference type="Gene3D" id="3.40.50.300">
    <property type="entry name" value="P-loop containing nucleotide triphosphate hydrolases"/>
    <property type="match status" value="1"/>
</dbReference>
<dbReference type="OrthoDB" id="2135133at2759"/>
<keyword evidence="9" id="KW-1185">Reference proteome</keyword>
<proteinExistence type="inferred from homology"/>
<evidence type="ECO:0000256" key="1">
    <source>
        <dbReference type="ARBA" id="ARBA00022741"/>
    </source>
</evidence>
<dbReference type="SUPFAM" id="SSF52540">
    <property type="entry name" value="P-loop containing nucleoside triphosphate hydrolases"/>
    <property type="match status" value="1"/>
</dbReference>